<comment type="caution">
    <text evidence="1">The sequence shown here is derived from an EMBL/GenBank/DDBJ whole genome shotgun (WGS) entry which is preliminary data.</text>
</comment>
<dbReference type="EMBL" id="JACGCM010002681">
    <property type="protein sequence ID" value="KAF6136786.1"/>
    <property type="molecule type" value="Genomic_DNA"/>
</dbReference>
<dbReference type="AlphaFoldDB" id="A0A7J7L2C6"/>
<name>A0A7J7L2C6_9MAGN</name>
<protein>
    <submittedName>
        <fullName evidence="1">Uncharacterized protein</fullName>
    </submittedName>
</protein>
<gene>
    <name evidence="1" type="ORF">GIB67_020108</name>
</gene>
<keyword evidence="2" id="KW-1185">Reference proteome</keyword>
<sequence>MCTLCIYCTNRFELVDIVIIHFCSYPCSQKRYVAMNGLTFLQDTNLAKYTGETSQRRADIGNSINVTLILLISMT</sequence>
<dbReference type="Proteomes" id="UP000541444">
    <property type="component" value="Unassembled WGS sequence"/>
</dbReference>
<accession>A0A7J7L2C6</accession>
<organism evidence="1 2">
    <name type="scientific">Kingdonia uniflora</name>
    <dbReference type="NCBI Taxonomy" id="39325"/>
    <lineage>
        <taxon>Eukaryota</taxon>
        <taxon>Viridiplantae</taxon>
        <taxon>Streptophyta</taxon>
        <taxon>Embryophyta</taxon>
        <taxon>Tracheophyta</taxon>
        <taxon>Spermatophyta</taxon>
        <taxon>Magnoliopsida</taxon>
        <taxon>Ranunculales</taxon>
        <taxon>Circaeasteraceae</taxon>
        <taxon>Kingdonia</taxon>
    </lineage>
</organism>
<evidence type="ECO:0000313" key="1">
    <source>
        <dbReference type="EMBL" id="KAF6136786.1"/>
    </source>
</evidence>
<evidence type="ECO:0000313" key="2">
    <source>
        <dbReference type="Proteomes" id="UP000541444"/>
    </source>
</evidence>
<proteinExistence type="predicted"/>
<reference evidence="1 2" key="1">
    <citation type="journal article" date="2020" name="IScience">
        <title>Genome Sequencing of the Endangered Kingdonia uniflora (Circaeasteraceae, Ranunculales) Reveals Potential Mechanisms of Evolutionary Specialization.</title>
        <authorList>
            <person name="Sun Y."/>
            <person name="Deng T."/>
            <person name="Zhang A."/>
            <person name="Moore M.J."/>
            <person name="Landis J.B."/>
            <person name="Lin N."/>
            <person name="Zhang H."/>
            <person name="Zhang X."/>
            <person name="Huang J."/>
            <person name="Zhang X."/>
            <person name="Sun H."/>
            <person name="Wang H."/>
        </authorList>
    </citation>
    <scope>NUCLEOTIDE SEQUENCE [LARGE SCALE GENOMIC DNA]</scope>
    <source>
        <strain evidence="1">TB1705</strain>
        <tissue evidence="1">Leaf</tissue>
    </source>
</reference>